<dbReference type="Gene3D" id="1.20.1310.20">
    <property type="entry name" value="Duffy-antigen binding domain"/>
    <property type="match status" value="2"/>
</dbReference>
<feature type="domain" description="Duffy-binding-like" evidence="8">
    <location>
        <begin position="1255"/>
        <end position="1398"/>
    </location>
</feature>
<dbReference type="Pfam" id="PF15447">
    <property type="entry name" value="NTS"/>
    <property type="match status" value="1"/>
</dbReference>
<evidence type="ECO:0000259" key="6">
    <source>
        <dbReference type="Pfam" id="PF15447"/>
    </source>
</evidence>
<reference evidence="10 11" key="1">
    <citation type="submission" date="2017-11" db="EMBL/GenBank/DDBJ databases">
        <title>Plasmodium falciparum NF54 genome assembly.</title>
        <authorList>
            <person name="Bryant J.M."/>
            <person name="Baumgarten S."/>
            <person name="Scheidig-Benatar C."/>
            <person name="Scherf A."/>
        </authorList>
    </citation>
    <scope>NUCLEOTIDE SEQUENCE [LARGE SCALE GENOMIC DNA]</scope>
    <source>
        <strain evidence="10">NF54</strain>
    </source>
</reference>
<evidence type="ECO:0000256" key="1">
    <source>
        <dbReference type="SAM" id="Coils"/>
    </source>
</evidence>
<dbReference type="InterPro" id="IPR042202">
    <property type="entry name" value="Duffy-ag-bd_sf"/>
</dbReference>
<evidence type="ECO:0000313" key="11">
    <source>
        <dbReference type="Proteomes" id="UP000232684"/>
    </source>
</evidence>
<feature type="domain" description="Duffy-antigen binding" evidence="4">
    <location>
        <begin position="1000"/>
        <end position="1179"/>
    </location>
</feature>
<evidence type="ECO:0000259" key="5">
    <source>
        <dbReference type="Pfam" id="PF15445"/>
    </source>
</evidence>
<dbReference type="FunFam" id="1.20.58.1930:FF:000001">
    <property type="entry name" value="Erythrocyte membrane protein 1, PfEMP1"/>
    <property type="match status" value="1"/>
</dbReference>
<dbReference type="FunFam" id="1.20.1310.20:FF:000001">
    <property type="entry name" value="Erythrocyte membrane protein 1, PfEMP1"/>
    <property type="match status" value="1"/>
</dbReference>
<dbReference type="InterPro" id="IPR054595">
    <property type="entry name" value="DBL_C"/>
</dbReference>
<dbReference type="Pfam" id="PF22672">
    <property type="entry name" value="DBL_C"/>
    <property type="match status" value="2"/>
</dbReference>
<feature type="compositionally biased region" description="Basic and acidic residues" evidence="2">
    <location>
        <begin position="885"/>
        <end position="918"/>
    </location>
</feature>
<dbReference type="Proteomes" id="UP000232684">
    <property type="component" value="Unassembled WGS sequence"/>
</dbReference>
<evidence type="ECO:0000256" key="2">
    <source>
        <dbReference type="SAM" id="MobiDB-lite"/>
    </source>
</evidence>
<dbReference type="InterPro" id="IPR004258">
    <property type="entry name" value="DBL"/>
</dbReference>
<gene>
    <name evidence="10" type="ORF">CK202_4310</name>
    <name evidence="9" type="ORF">CYL21_5378</name>
</gene>
<dbReference type="SUPFAM" id="SSF140924">
    <property type="entry name" value="Duffy binding domain-like"/>
    <property type="match status" value="4"/>
</dbReference>
<comment type="caution">
    <text evidence="10">The sequence shown here is derived from an EMBL/GenBank/DDBJ whole genome shotgun (WGS) entry which is preliminary data.</text>
</comment>
<dbReference type="FunFam" id="1.20.58.830:FF:000022">
    <property type="entry name" value="Erythrocyte membrane protein 1, PfEMP1"/>
    <property type="match status" value="1"/>
</dbReference>
<sequence length="2223" mass="252410">MAPQGGSGDPQDDDAKNMFDRIGKDVYDEVHGEAKKYKEALKGKLQEAVSTSPELVAFTDPCELVKQYYNNHVNGKSNRYPCGNVKNAKNEKVKRFSDTLGGQCTDQQIEGNDRKNGGACAPYRRLYLCDKNLETISNYNSNARHKLLAEVCYAAKEEGDLIKTHYTEHKLTNLDTKSQLCTALARSFADIGDIVRGKDLFLGNSVESAQRIILENNLKTIFQQIHSEVTTTNGEAAEARYNDTKNYYQLREDWWDANRETVWKAITCNAWGNTYFRTTCSDGKSQSQANKYCRCDGDQPGHDKSKAGKANDDVNIVPTYFDYVPQYLRWFEEWAEDFCRKKKKKLKDVKRNCRDETVKYCSGNGYDCTKTIYKKGKLVIGSECTKCSVWCRLYEKWIDNQKKEFLKQRNKYETEISNSGSCGGSGGVKGSSRKTRAATIKYEGYESKFYKKLKEKNNYGTVDDFLKLLNKENECKGINEQEEIIDFSNKCDYRFDKNINNKGTFYHSEYCQPCPGCGVKRKDNQWKEKKNGDCDSDKHYKIEDGAKPIDINVLSFGDKGNEIKSKIDKFCLTQNGSAGGGGSGNASGSSGDCGGGNSDSSLCEPWKCYEAQYVKEDKKEDEEDEDEVKEEDYLKDAGGLCILKNKNKEEKKEKEKKSEEEPAEFQKTFNDFFYFWIRRFLNDSMYWRGKVERCLKNKSEKCKSGCNKDCDCFKKWIGKKKEEWDAIKKHFKTQEAFKNGGENGVIDMFGEAFRSADFVLELALELEQLFQDIKEGYGDVKELKGIENMLEKEKKKNEEETTVGNDSQKKTTIDKLLQHEGEEAKDCLEKQNDCNKQSPPTGGPGGAGGRSQTPHAGGATAPKKGDSEGEDEDEVEDGEESESEEKEKEEKEKEEDRKVKEEVKETKVDGESPKETTKEVNPCQIVDDLFKGTNKFSDACDLKYNKGKNYGWRCIPTGNTSNDNKGENSGNGALLQRSKRHTSESSADSAPSGDTTGGSICVPPRRRKLYLHKVDDGEFDDDKSLRDWFVKSAAVETFFLWDRYKKENKTQNTSQLLPITAPVSNSDDPQSKLQKSGEIPPDFLRQMFYTLGDYRDILYSGDTVNGGKENKIKTAIDNHFQKIREQSSSDNNLSPPHGTPGQPNSVKTPQQTWWKKYGEDIWNGMICALTYDTNTASGKTPTQIPEVKEKLWDSGKPQKNYQYSEVKLSDNDGDGTSAPVAQHASRDAPHTSTANGSISLADFTSRPTYFRYLEEWGETFCRQRTRMLAKIRGECVKSDGGRCSGDGLKCNEIVIDKEKIFGDFLCPTCAGHCRFYKKWIKIKKEEFTKQKERYETESDNAKSKSDDTSENEFVKKLEEYKSIDLFLGKLKAGPCSKTNNGDDDINFKENDSKTFKHTNLCDPCSEFKVKCNGDGCRGGANGNTCNKTTFKVPGDIGNKENLTEKVDMYVSDKYAKGFLQDLNDCNDAGIFKSIRKDVWKCGNVCGLDICSLKKINNNGQESDEHILIKELIKRWLEYFFQDYNRIQKKLKPCMNDGNESSCRNKCKKKCDCVGKWVEEKKNEWEKIKEHYVDKYNYKDTNNLNSFLETLIPQIPVVTDKGKHDSLDKLKTSLKCNCHGRSKKENDKNNDVIDCMIKKLQEKAKKCHDQHSDNPQEKCVDSTPLEDDEEDLLLEETENPVDPPKICGDMPTQPETKEEEVEKCEEASPAPKAPEPTQPADGGEQTPVLKPEEEAPPPAQAPDVAPPARAPADQPFDPTILQTTIPFGIALALGSIAFLFLKKKTKSTIDLLRVINIPKSDYDIPTKLSPNRYIPYTSGKYRGKRYIYLEGDSGTDSGYTDHYSDITSSSESEYEELDINDIYVPHAPKYKTLIEVVLEPSGNNTTASGKNTPTSDTPSDTQNDIQNDGIPSSKITDNEWNTLKDDFISQYIQSEQPKDVPNDYSSGDIPFNTQPNTLYIDNNQEKPFIMSIHDRNLYTGEEYSYNVNMVNSMDDTKYVSNNVYSGIDLINDSLNSGNQPIDIYDEVLKRKENELFGTNHVKQTSIHSVAKPARDDPLHNQLELFHKWLDRHRDMCEKWNNKEELLDKLKEEWENETHSGNTHPSDSNKTLNTDVSIQIDMNNPKTTNEFTYVDSKPNQVDDTYVDSNPDNSSMDTILDDLDKPFNEPYYYDMYDDDIYYDVNDHDASTVDTNAMDVPSKVQIEMDVNTKLVKEKYPIADVWDI</sequence>
<dbReference type="Pfam" id="PF15445">
    <property type="entry name" value="ATS"/>
    <property type="match status" value="1"/>
</dbReference>
<evidence type="ECO:0000259" key="4">
    <source>
        <dbReference type="Pfam" id="PF05424"/>
    </source>
</evidence>
<organism evidence="10 11">
    <name type="scientific">Plasmodium falciparum (isolate NF54)</name>
    <dbReference type="NCBI Taxonomy" id="5843"/>
    <lineage>
        <taxon>Eukaryota</taxon>
        <taxon>Sar</taxon>
        <taxon>Alveolata</taxon>
        <taxon>Apicomplexa</taxon>
        <taxon>Aconoidasida</taxon>
        <taxon>Haemosporida</taxon>
        <taxon>Plasmodiidae</taxon>
        <taxon>Plasmodium</taxon>
        <taxon>Plasmodium (Laverania)</taxon>
    </lineage>
</organism>
<dbReference type="FunFam" id="1.10.1900.40:FF:000005">
    <property type="entry name" value="Erythrocyte membrane protein 1, PfEMP1"/>
    <property type="match status" value="1"/>
</dbReference>
<feature type="domain" description="Duffy-antigen binding" evidence="4">
    <location>
        <begin position="118"/>
        <end position="329"/>
    </location>
</feature>
<dbReference type="Gene3D" id="1.20.58.1930">
    <property type="match status" value="1"/>
</dbReference>
<dbReference type="EMBL" id="QFXU01000024">
    <property type="protein sequence ID" value="KAF4326415.1"/>
    <property type="molecule type" value="Genomic_DNA"/>
</dbReference>
<feature type="domain" description="Plasmodium falciparum erythrocyte membrane protein 1 acidic terminal segment" evidence="5">
    <location>
        <begin position="1763"/>
        <end position="2223"/>
    </location>
</feature>
<dbReference type="FunFam" id="1.10.1900.40:FF:000001">
    <property type="entry name" value="Erythrocyte membrane protein 1"/>
    <property type="match status" value="1"/>
</dbReference>
<dbReference type="Pfam" id="PF18562">
    <property type="entry name" value="CIDR1_gamma"/>
    <property type="match status" value="1"/>
</dbReference>
<proteinExistence type="predicted"/>
<dbReference type="InterPro" id="IPR041480">
    <property type="entry name" value="CIDR1_gamma"/>
</dbReference>
<dbReference type="InterPro" id="IPR044932">
    <property type="entry name" value="PfEMP1_ATS_sf"/>
</dbReference>
<accession>A0A2I0BRM2</accession>
<evidence type="ECO:0000313" key="9">
    <source>
        <dbReference type="EMBL" id="KAF4326415.1"/>
    </source>
</evidence>
<feature type="region of interest" description="Disordered" evidence="2">
    <location>
        <begin position="827"/>
        <end position="922"/>
    </location>
</feature>
<feature type="compositionally biased region" description="Acidic residues" evidence="2">
    <location>
        <begin position="868"/>
        <end position="884"/>
    </location>
</feature>
<dbReference type="Proteomes" id="UP000754359">
    <property type="component" value="Unassembled WGS sequence"/>
</dbReference>
<dbReference type="SMR" id="A0A2I0BRM2"/>
<evidence type="ECO:0000259" key="3">
    <source>
        <dbReference type="Pfam" id="PF03011"/>
    </source>
</evidence>
<protein>
    <submittedName>
        <fullName evidence="10">Erythrocyte membrane protein 1</fullName>
    </submittedName>
</protein>
<feature type="compositionally biased region" description="Basic and acidic residues" evidence="2">
    <location>
        <begin position="1645"/>
        <end position="1659"/>
    </location>
</feature>
<feature type="compositionally biased region" description="Polar residues" evidence="2">
    <location>
        <begin position="1141"/>
        <end position="1150"/>
    </location>
</feature>
<feature type="domain" description="Duffy-binding-like" evidence="3">
    <location>
        <begin position="672"/>
        <end position="833"/>
    </location>
</feature>
<dbReference type="InterPro" id="IPR008602">
    <property type="entry name" value="Duffy-antigen-binding"/>
</dbReference>
<feature type="region of interest" description="Disordered" evidence="2">
    <location>
        <begin position="958"/>
        <end position="1001"/>
    </location>
</feature>
<dbReference type="Gene3D" id="1.10.1900.40">
    <property type="entry name" value="Acidic terminal segments, variant surface antigen of PfEMP1"/>
    <property type="match status" value="2"/>
</dbReference>
<feature type="domain" description="Plasmodium falciparum erythrocyte membrane protein-1 N-terminal segment" evidence="6">
    <location>
        <begin position="14"/>
        <end position="48"/>
    </location>
</feature>
<reference evidence="9 12" key="2">
    <citation type="submission" date="2018-05" db="EMBL/GenBank/DDBJ databases">
        <title>Genome assembly of Plasmodium falciparum NF54 DiCre.</title>
        <authorList>
            <person name="Baumgarten S."/>
            <person name="Treeck M."/>
            <person name="Scherf A."/>
        </authorList>
    </citation>
    <scope>NUCLEOTIDE SEQUENCE [LARGE SCALE GENOMIC DNA]</scope>
    <source>
        <strain evidence="9">NF54</strain>
    </source>
</reference>
<feature type="region of interest" description="Disordered" evidence="2">
    <location>
        <begin position="1675"/>
        <end position="1756"/>
    </location>
</feature>
<feature type="domain" description="Duffy-binding-like" evidence="3">
    <location>
        <begin position="1511"/>
        <end position="1653"/>
    </location>
</feature>
<evidence type="ECO:0000259" key="7">
    <source>
        <dbReference type="Pfam" id="PF18562"/>
    </source>
</evidence>
<feature type="region of interest" description="Disordered" evidence="2">
    <location>
        <begin position="1880"/>
        <end position="1916"/>
    </location>
</feature>
<dbReference type="EMBL" id="NYMT01000015">
    <property type="protein sequence ID" value="PKC44511.1"/>
    <property type="molecule type" value="Genomic_DNA"/>
</dbReference>
<feature type="region of interest" description="Disordered" evidence="2">
    <location>
        <begin position="1124"/>
        <end position="1150"/>
    </location>
</feature>
<dbReference type="GO" id="GO:0046789">
    <property type="term" value="F:host cell surface receptor binding"/>
    <property type="evidence" value="ECO:0007669"/>
    <property type="project" value="InterPro"/>
</dbReference>
<feature type="compositionally biased region" description="Pro residues" evidence="2">
    <location>
        <begin position="1735"/>
        <end position="1748"/>
    </location>
</feature>
<dbReference type="Pfam" id="PF05424">
    <property type="entry name" value="Duffy_binding"/>
    <property type="match status" value="2"/>
</dbReference>
<feature type="region of interest" description="Disordered" evidence="2">
    <location>
        <begin position="1207"/>
        <end position="1234"/>
    </location>
</feature>
<feature type="compositionally biased region" description="Polar residues" evidence="2">
    <location>
        <begin position="984"/>
        <end position="998"/>
    </location>
</feature>
<feature type="domain" description="Cysteine-rich interdomain region 1 gamma" evidence="7">
    <location>
        <begin position="1443"/>
        <end position="1494"/>
    </location>
</feature>
<feature type="coiled-coil region" evidence="1">
    <location>
        <begin position="1324"/>
        <end position="1351"/>
    </location>
</feature>
<feature type="compositionally biased region" description="Polar residues" evidence="2">
    <location>
        <begin position="958"/>
        <end position="971"/>
    </location>
</feature>
<feature type="region of interest" description="Disordered" evidence="2">
    <location>
        <begin position="1645"/>
        <end position="1664"/>
    </location>
</feature>
<name>A0A2I0BRM2_PLAFO</name>
<feature type="compositionally biased region" description="Polar residues" evidence="2">
    <location>
        <begin position="1051"/>
        <end position="1074"/>
    </location>
</feature>
<evidence type="ECO:0000313" key="12">
    <source>
        <dbReference type="Proteomes" id="UP000754359"/>
    </source>
</evidence>
<keyword evidence="1" id="KW-0175">Coiled coil</keyword>
<dbReference type="InterPro" id="IPR029210">
    <property type="entry name" value="PfEMP1_NTS"/>
</dbReference>
<dbReference type="Gene3D" id="1.20.58.830">
    <property type="match status" value="3"/>
</dbReference>
<dbReference type="InterPro" id="IPR029211">
    <property type="entry name" value="PfEMP1_ATS"/>
</dbReference>
<evidence type="ECO:0000259" key="8">
    <source>
        <dbReference type="Pfam" id="PF22672"/>
    </source>
</evidence>
<dbReference type="GO" id="GO:0016020">
    <property type="term" value="C:membrane"/>
    <property type="evidence" value="ECO:0007669"/>
    <property type="project" value="InterPro"/>
</dbReference>
<feature type="domain" description="Duffy-binding-like" evidence="8">
    <location>
        <begin position="333"/>
        <end position="495"/>
    </location>
</feature>
<evidence type="ECO:0000313" key="10">
    <source>
        <dbReference type="EMBL" id="PKC44511.1"/>
    </source>
</evidence>
<dbReference type="Pfam" id="PF03011">
    <property type="entry name" value="PFEMP"/>
    <property type="match status" value="2"/>
</dbReference>
<feature type="region of interest" description="Disordered" evidence="2">
    <location>
        <begin position="1051"/>
        <end position="1077"/>
    </location>
</feature>